<evidence type="ECO:0000256" key="2">
    <source>
        <dbReference type="ARBA" id="ARBA00008066"/>
    </source>
</evidence>
<dbReference type="EMBL" id="JAVRRD010000029">
    <property type="protein sequence ID" value="KAK5046628.1"/>
    <property type="molecule type" value="Genomic_DNA"/>
</dbReference>
<feature type="transmembrane region" description="Helical" evidence="7">
    <location>
        <begin position="286"/>
        <end position="308"/>
    </location>
</feature>
<gene>
    <name evidence="9" type="ORF">LTR84_007389</name>
</gene>
<sequence>MTSRSPTLRASSDPFGADAEKEGALNNGQQATRRSSFKETFRRRSEHQNADPFGEEGDEDGVKYRTLKWWQCSMIMIAETISLGILSLPSVLATIGMVPGAILILSLGTVATYSGYVIGQFKSAYPWVHNMADAGHVLFEPLGPRWARFGREFLGAAQTIFLVFSMASHILTWTICLSTLTNGATCTIAWGVVGLVLFWLFDVPRTLLKVSWLSCVSFVSIVTAVLITMAGVGARNPSQGHYHATQTASFATAFLSVTNIVFAYAGHVAFFSFISEMRNPKDFPKALVLLQVTDTGMYFLVAMVVYAYGGDDVPSPALGAAGKTLGKVAWGLAIPTIIIAGVIYGHVASKYIYVRLFRGTKHMSKRTPLAVGSWLVITLTLWVIAWIIAESIPNFNDLLSLISSLFASWFTYGISGIFWIFLNRGQYSKNWKKMCLTVVNVGLVGMGLGICGMGLYASGYSIHNQASGSSWSCQSNAE</sequence>
<feature type="domain" description="Amino acid transporter transmembrane" evidence="8">
    <location>
        <begin position="66"/>
        <end position="457"/>
    </location>
</feature>
<feature type="region of interest" description="Disordered" evidence="6">
    <location>
        <begin position="1"/>
        <end position="59"/>
    </location>
</feature>
<feature type="transmembrane region" description="Helical" evidence="7">
    <location>
        <begin position="401"/>
        <end position="422"/>
    </location>
</feature>
<evidence type="ECO:0000313" key="9">
    <source>
        <dbReference type="EMBL" id="KAK5046628.1"/>
    </source>
</evidence>
<feature type="transmembrane region" description="Helical" evidence="7">
    <location>
        <begin position="101"/>
        <end position="119"/>
    </location>
</feature>
<dbReference type="Proteomes" id="UP001358417">
    <property type="component" value="Unassembled WGS sequence"/>
</dbReference>
<proteinExistence type="inferred from homology"/>
<evidence type="ECO:0000256" key="4">
    <source>
        <dbReference type="ARBA" id="ARBA00022989"/>
    </source>
</evidence>
<evidence type="ECO:0000256" key="6">
    <source>
        <dbReference type="SAM" id="MobiDB-lite"/>
    </source>
</evidence>
<dbReference type="PIRSF" id="PIRSF006060">
    <property type="entry name" value="AA_transporter"/>
    <property type="match status" value="1"/>
</dbReference>
<feature type="compositionally biased region" description="Basic and acidic residues" evidence="6">
    <location>
        <begin position="36"/>
        <end position="49"/>
    </location>
</feature>
<dbReference type="Pfam" id="PF01490">
    <property type="entry name" value="Aa_trans"/>
    <property type="match status" value="1"/>
</dbReference>
<dbReference type="RefSeq" id="XP_064702211.1">
    <property type="nucleotide sequence ID" value="XM_064850942.1"/>
</dbReference>
<feature type="transmembrane region" description="Helical" evidence="7">
    <location>
        <begin position="73"/>
        <end position="95"/>
    </location>
</feature>
<keyword evidence="10" id="KW-1185">Reference proteome</keyword>
<dbReference type="GO" id="GO:0015179">
    <property type="term" value="F:L-amino acid transmembrane transporter activity"/>
    <property type="evidence" value="ECO:0007669"/>
    <property type="project" value="TreeGrafter"/>
</dbReference>
<dbReference type="FunFam" id="1.20.1740.10:FF:000039">
    <property type="entry name" value="Neutral amino acid transporter (Eurofung)"/>
    <property type="match status" value="1"/>
</dbReference>
<dbReference type="PANTHER" id="PTHR22950">
    <property type="entry name" value="AMINO ACID TRANSPORTER"/>
    <property type="match status" value="1"/>
</dbReference>
<evidence type="ECO:0000256" key="5">
    <source>
        <dbReference type="ARBA" id="ARBA00023136"/>
    </source>
</evidence>
<dbReference type="GO" id="GO:0016020">
    <property type="term" value="C:membrane"/>
    <property type="evidence" value="ECO:0007669"/>
    <property type="project" value="UniProtKB-SubCell"/>
</dbReference>
<organism evidence="9 10">
    <name type="scientific">Exophiala bonariae</name>
    <dbReference type="NCBI Taxonomy" id="1690606"/>
    <lineage>
        <taxon>Eukaryota</taxon>
        <taxon>Fungi</taxon>
        <taxon>Dikarya</taxon>
        <taxon>Ascomycota</taxon>
        <taxon>Pezizomycotina</taxon>
        <taxon>Eurotiomycetes</taxon>
        <taxon>Chaetothyriomycetidae</taxon>
        <taxon>Chaetothyriales</taxon>
        <taxon>Herpotrichiellaceae</taxon>
        <taxon>Exophiala</taxon>
    </lineage>
</organism>
<dbReference type="InterPro" id="IPR013057">
    <property type="entry name" value="AA_transpt_TM"/>
</dbReference>
<dbReference type="AlphaFoldDB" id="A0AAV9N0U7"/>
<feature type="transmembrane region" description="Helical" evidence="7">
    <location>
        <begin position="212"/>
        <end position="233"/>
    </location>
</feature>
<dbReference type="GeneID" id="89975555"/>
<keyword evidence="3 7" id="KW-0812">Transmembrane</keyword>
<feature type="transmembrane region" description="Helical" evidence="7">
    <location>
        <begin position="369"/>
        <end position="389"/>
    </location>
</feature>
<keyword evidence="4 7" id="KW-1133">Transmembrane helix</keyword>
<comment type="caution">
    <text evidence="9">The sequence shown here is derived from an EMBL/GenBank/DDBJ whole genome shotgun (WGS) entry which is preliminary data.</text>
</comment>
<reference evidence="9 10" key="1">
    <citation type="submission" date="2023-08" db="EMBL/GenBank/DDBJ databases">
        <title>Black Yeasts Isolated from many extreme environments.</title>
        <authorList>
            <person name="Coleine C."/>
            <person name="Stajich J.E."/>
            <person name="Selbmann L."/>
        </authorList>
    </citation>
    <scope>NUCLEOTIDE SEQUENCE [LARGE SCALE GENOMIC DNA]</scope>
    <source>
        <strain evidence="9 10">CCFEE 5792</strain>
    </source>
</reference>
<evidence type="ECO:0000256" key="1">
    <source>
        <dbReference type="ARBA" id="ARBA00004141"/>
    </source>
</evidence>
<comment type="subcellular location">
    <subcellularLocation>
        <location evidence="1">Membrane</location>
        <topology evidence="1">Multi-pass membrane protein</topology>
    </subcellularLocation>
</comment>
<feature type="transmembrane region" description="Helical" evidence="7">
    <location>
        <begin position="181"/>
        <end position="200"/>
    </location>
</feature>
<evidence type="ECO:0000313" key="10">
    <source>
        <dbReference type="Proteomes" id="UP001358417"/>
    </source>
</evidence>
<evidence type="ECO:0000256" key="3">
    <source>
        <dbReference type="ARBA" id="ARBA00022692"/>
    </source>
</evidence>
<name>A0AAV9N0U7_9EURO</name>
<comment type="similarity">
    <text evidence="2">Belongs to the amino acid/polyamine transporter 2 family.</text>
</comment>
<feature type="transmembrane region" description="Helical" evidence="7">
    <location>
        <begin position="153"/>
        <end position="175"/>
    </location>
</feature>
<evidence type="ECO:0000256" key="7">
    <source>
        <dbReference type="SAM" id="Phobius"/>
    </source>
</evidence>
<evidence type="ECO:0000259" key="8">
    <source>
        <dbReference type="Pfam" id="PF01490"/>
    </source>
</evidence>
<keyword evidence="5 7" id="KW-0472">Membrane</keyword>
<feature type="compositionally biased region" description="Polar residues" evidence="6">
    <location>
        <begin position="1"/>
        <end position="10"/>
    </location>
</feature>
<dbReference type="PANTHER" id="PTHR22950:SF479">
    <property type="entry name" value="AMINO ACID TRANSPORTER (EUROFUNG)-RELATED"/>
    <property type="match status" value="1"/>
</dbReference>
<feature type="transmembrane region" description="Helical" evidence="7">
    <location>
        <begin position="328"/>
        <end position="348"/>
    </location>
</feature>
<feature type="transmembrane region" description="Helical" evidence="7">
    <location>
        <begin position="253"/>
        <end position="274"/>
    </location>
</feature>
<feature type="transmembrane region" description="Helical" evidence="7">
    <location>
        <begin position="434"/>
        <end position="457"/>
    </location>
</feature>
<protein>
    <recommendedName>
        <fullName evidence="8">Amino acid transporter transmembrane domain-containing protein</fullName>
    </recommendedName>
</protein>
<dbReference type="Gene3D" id="1.20.1740.10">
    <property type="entry name" value="Amino acid/polyamine transporter I"/>
    <property type="match status" value="1"/>
</dbReference>
<accession>A0AAV9N0U7</accession>